<accession>A0A918G825</accession>
<evidence type="ECO:0000256" key="2">
    <source>
        <dbReference type="SAM" id="Phobius"/>
    </source>
</evidence>
<reference evidence="3" key="1">
    <citation type="journal article" date="2014" name="Int. J. Syst. Evol. Microbiol.">
        <title>Complete genome sequence of Corynebacterium casei LMG S-19264T (=DSM 44701T), isolated from a smear-ripened cheese.</title>
        <authorList>
            <consortium name="US DOE Joint Genome Institute (JGI-PGF)"/>
            <person name="Walter F."/>
            <person name="Albersmeier A."/>
            <person name="Kalinowski J."/>
            <person name="Ruckert C."/>
        </authorList>
    </citation>
    <scope>NUCLEOTIDE SEQUENCE</scope>
    <source>
        <strain evidence="3">JCM 3276</strain>
    </source>
</reference>
<name>A0A918G825_9PSEU</name>
<evidence type="ECO:0000313" key="3">
    <source>
        <dbReference type="EMBL" id="GGS22244.1"/>
    </source>
</evidence>
<sequence>MTAETAEGAHLTWPEPTQPLNQPRRGVVAAIEVVVAAGLMALALWLWNRGVVVTTPLAERPDLEFTEYAGDLVALSVASGTAAALTLLDAVRNLVLAVRARPRR</sequence>
<keyword evidence="2" id="KW-0472">Membrane</keyword>
<comment type="caution">
    <text evidence="3">The sequence shown here is derived from an EMBL/GenBank/DDBJ whole genome shotgun (WGS) entry which is preliminary data.</text>
</comment>
<proteinExistence type="predicted"/>
<evidence type="ECO:0000256" key="1">
    <source>
        <dbReference type="SAM" id="MobiDB-lite"/>
    </source>
</evidence>
<keyword evidence="2" id="KW-1133">Transmembrane helix</keyword>
<organism evidence="3 4">
    <name type="scientific">Actinokineospora fastidiosa</name>
    <dbReference type="NCBI Taxonomy" id="1816"/>
    <lineage>
        <taxon>Bacteria</taxon>
        <taxon>Bacillati</taxon>
        <taxon>Actinomycetota</taxon>
        <taxon>Actinomycetes</taxon>
        <taxon>Pseudonocardiales</taxon>
        <taxon>Pseudonocardiaceae</taxon>
        <taxon>Actinokineospora</taxon>
    </lineage>
</organism>
<feature type="transmembrane region" description="Helical" evidence="2">
    <location>
        <begin position="27"/>
        <end position="47"/>
    </location>
</feature>
<keyword evidence="2" id="KW-0812">Transmembrane</keyword>
<evidence type="ECO:0000313" key="4">
    <source>
        <dbReference type="Proteomes" id="UP000660680"/>
    </source>
</evidence>
<reference evidence="3" key="2">
    <citation type="submission" date="2020-09" db="EMBL/GenBank/DDBJ databases">
        <authorList>
            <person name="Sun Q."/>
            <person name="Ohkuma M."/>
        </authorList>
    </citation>
    <scope>NUCLEOTIDE SEQUENCE</scope>
    <source>
        <strain evidence="3">JCM 3276</strain>
    </source>
</reference>
<gene>
    <name evidence="3" type="ORF">GCM10010171_13840</name>
</gene>
<dbReference type="AlphaFoldDB" id="A0A918G825"/>
<dbReference type="RefSeq" id="WP_189209390.1">
    <property type="nucleotide sequence ID" value="NZ_BMRB01000001.1"/>
</dbReference>
<keyword evidence="4" id="KW-1185">Reference proteome</keyword>
<feature type="region of interest" description="Disordered" evidence="1">
    <location>
        <begin position="1"/>
        <end position="21"/>
    </location>
</feature>
<protein>
    <submittedName>
        <fullName evidence="3">Uncharacterized protein</fullName>
    </submittedName>
</protein>
<feature type="transmembrane region" description="Helical" evidence="2">
    <location>
        <begin position="72"/>
        <end position="95"/>
    </location>
</feature>
<dbReference type="EMBL" id="BMRB01000001">
    <property type="protein sequence ID" value="GGS22244.1"/>
    <property type="molecule type" value="Genomic_DNA"/>
</dbReference>
<dbReference type="Proteomes" id="UP000660680">
    <property type="component" value="Unassembled WGS sequence"/>
</dbReference>